<dbReference type="Proteomes" id="UP000250434">
    <property type="component" value="Chromosome"/>
</dbReference>
<evidence type="ECO:0008006" key="4">
    <source>
        <dbReference type="Google" id="ProtNLM"/>
    </source>
</evidence>
<dbReference type="PANTHER" id="PTHR34821">
    <property type="entry name" value="INNER MEMBRANE PROTEIN YDCZ"/>
    <property type="match status" value="1"/>
</dbReference>
<feature type="transmembrane region" description="Helical" evidence="1">
    <location>
        <begin position="20"/>
        <end position="41"/>
    </location>
</feature>
<name>A0A344LLV8_9PSEU</name>
<dbReference type="KEGG" id="aab:A4R43_34545"/>
<evidence type="ECO:0000256" key="1">
    <source>
        <dbReference type="SAM" id="Phobius"/>
    </source>
</evidence>
<feature type="transmembrane region" description="Helical" evidence="1">
    <location>
        <begin position="62"/>
        <end position="95"/>
    </location>
</feature>
<reference evidence="2 3" key="1">
    <citation type="submission" date="2016-04" db="EMBL/GenBank/DDBJ databases">
        <title>Complete genome sequence and analysis of deep-sea sediment isolate, Amycolatopsis sp. WP1.</title>
        <authorList>
            <person name="Wang H."/>
            <person name="Chen S."/>
            <person name="Wu Q."/>
        </authorList>
    </citation>
    <scope>NUCLEOTIDE SEQUENCE [LARGE SCALE GENOMIC DNA]</scope>
    <source>
        <strain evidence="2 3">WP1</strain>
    </source>
</reference>
<feature type="transmembrane region" description="Helical" evidence="1">
    <location>
        <begin position="273"/>
        <end position="291"/>
    </location>
</feature>
<organism evidence="2 3">
    <name type="scientific">Amycolatopsis albispora</name>
    <dbReference type="NCBI Taxonomy" id="1804986"/>
    <lineage>
        <taxon>Bacteria</taxon>
        <taxon>Bacillati</taxon>
        <taxon>Actinomycetota</taxon>
        <taxon>Actinomycetes</taxon>
        <taxon>Pseudonocardiales</taxon>
        <taxon>Pseudonocardiaceae</taxon>
        <taxon>Amycolatopsis</taxon>
    </lineage>
</organism>
<keyword evidence="1" id="KW-0812">Transmembrane</keyword>
<feature type="transmembrane region" description="Helical" evidence="1">
    <location>
        <begin position="215"/>
        <end position="234"/>
    </location>
</feature>
<dbReference type="InterPro" id="IPR006750">
    <property type="entry name" value="YdcZ"/>
</dbReference>
<gene>
    <name evidence="2" type="ORF">A4R43_34545</name>
</gene>
<keyword evidence="1" id="KW-0472">Membrane</keyword>
<protein>
    <recommendedName>
        <fullName evidence="4">Transporter family-2 protein</fullName>
    </recommendedName>
</protein>
<dbReference type="Pfam" id="PF04657">
    <property type="entry name" value="DMT_YdcZ"/>
    <property type="match status" value="2"/>
</dbReference>
<accession>A0A344LLV8</accession>
<keyword evidence="1" id="KW-1133">Transmembrane helix</keyword>
<feature type="transmembrane region" description="Helical" evidence="1">
    <location>
        <begin position="240"/>
        <end position="261"/>
    </location>
</feature>
<feature type="transmembrane region" description="Helical" evidence="1">
    <location>
        <begin position="148"/>
        <end position="167"/>
    </location>
</feature>
<dbReference type="EMBL" id="CP015163">
    <property type="protein sequence ID" value="AXB49032.1"/>
    <property type="molecule type" value="Genomic_DNA"/>
</dbReference>
<evidence type="ECO:0000313" key="3">
    <source>
        <dbReference type="Proteomes" id="UP000250434"/>
    </source>
</evidence>
<sequence length="300" mass="30023">MAVQGRINGQLGLELGDPMLAAVFSFGGGIVLLLLALPFAPRMRKGVGRLRDAVRVGELRPWHCLGGLAGAMFVAGQALVVVAIGVAMFTVGVVAGQTVSSLAVDRAGLGPSGPRPLTTPRVIGAVLTLVAVLGSVSGGLGEADGGELWLMVLPLVAGCCVAVQQAVNGRVGAASGSALTATLANFSVGFVALLVAWLVSLVVRGGPVGFPSNPLLYAGGIVGILFISIASLVVRWTGVLLLGLAAIAGQLIGALLLDLLAPAHGEHLAPETIAGVAVALFAIGIAALGGGRRRARRLPQ</sequence>
<keyword evidence="3" id="KW-1185">Reference proteome</keyword>
<dbReference type="PANTHER" id="PTHR34821:SF2">
    <property type="entry name" value="INNER MEMBRANE PROTEIN YDCZ"/>
    <property type="match status" value="1"/>
</dbReference>
<evidence type="ECO:0000313" key="2">
    <source>
        <dbReference type="EMBL" id="AXB49032.1"/>
    </source>
</evidence>
<dbReference type="GO" id="GO:0005886">
    <property type="term" value="C:plasma membrane"/>
    <property type="evidence" value="ECO:0007669"/>
    <property type="project" value="TreeGrafter"/>
</dbReference>
<proteinExistence type="predicted"/>
<feature type="transmembrane region" description="Helical" evidence="1">
    <location>
        <begin position="122"/>
        <end position="141"/>
    </location>
</feature>
<dbReference type="AlphaFoldDB" id="A0A344LLV8"/>
<feature type="transmembrane region" description="Helical" evidence="1">
    <location>
        <begin position="179"/>
        <end position="203"/>
    </location>
</feature>